<dbReference type="EC" id="2.1.2.2" evidence="4"/>
<name>A0A3N5CPI6_9SPHN</name>
<feature type="site" description="Raises pKa of active site His" evidence="4">
    <location>
        <position position="155"/>
    </location>
</feature>
<evidence type="ECO:0000256" key="2">
    <source>
        <dbReference type="ARBA" id="ARBA00022679"/>
    </source>
</evidence>
<dbReference type="SUPFAM" id="SSF53328">
    <property type="entry name" value="Formyltransferase"/>
    <property type="match status" value="1"/>
</dbReference>
<dbReference type="EMBL" id="RPFZ01000001">
    <property type="protein sequence ID" value="RPF70894.1"/>
    <property type="molecule type" value="Genomic_DNA"/>
</dbReference>
<dbReference type="Proteomes" id="UP000275232">
    <property type="component" value="Unassembled WGS sequence"/>
</dbReference>
<dbReference type="RefSeq" id="WP_123878810.1">
    <property type="nucleotide sequence ID" value="NZ_RPFZ01000001.1"/>
</dbReference>
<keyword evidence="7" id="KW-1185">Reference proteome</keyword>
<dbReference type="PANTHER" id="PTHR43369:SF2">
    <property type="entry name" value="PHOSPHORIBOSYLGLYCINAMIDE FORMYLTRANSFERASE"/>
    <property type="match status" value="1"/>
</dbReference>
<dbReference type="NCBIfam" id="TIGR00639">
    <property type="entry name" value="PurN"/>
    <property type="match status" value="1"/>
</dbReference>
<evidence type="ECO:0000256" key="4">
    <source>
        <dbReference type="HAMAP-Rule" id="MF_01930"/>
    </source>
</evidence>
<comment type="pathway">
    <text evidence="1 4">Purine metabolism; IMP biosynthesis via de novo pathway; N(2)-formyl-N(1)-(5-phospho-D-ribosyl)glycinamide from N(1)-(5-phospho-D-ribosyl)glycinamide (10-formyl THF route): step 1/1.</text>
</comment>
<dbReference type="InterPro" id="IPR038056">
    <property type="entry name" value="YjbR-like_sf"/>
</dbReference>
<gene>
    <name evidence="4 6" type="primary">purN</name>
    <name evidence="6" type="ORF">EG799_04105</name>
</gene>
<feature type="binding site" evidence="4">
    <location>
        <begin position="100"/>
        <end position="103"/>
    </location>
    <ligand>
        <name>(6R)-10-formyltetrahydrofolate</name>
        <dbReference type="ChEBI" id="CHEBI:195366"/>
    </ligand>
</feature>
<proteinExistence type="inferred from homology"/>
<dbReference type="Pfam" id="PF00551">
    <property type="entry name" value="Formyl_trans_N"/>
    <property type="match status" value="1"/>
</dbReference>
<protein>
    <recommendedName>
        <fullName evidence="4">Phosphoribosylglycinamide formyltransferase</fullName>
        <ecNumber evidence="4">2.1.2.2</ecNumber>
    </recommendedName>
    <alternativeName>
        <fullName evidence="4">5'-phosphoribosylglycinamide transformylase</fullName>
    </alternativeName>
    <alternativeName>
        <fullName evidence="4">GAR transformylase</fullName>
        <shortName evidence="4">GART</shortName>
    </alternativeName>
</protein>
<dbReference type="InterPro" id="IPR002376">
    <property type="entry name" value="Formyl_transf_N"/>
</dbReference>
<dbReference type="GO" id="GO:0006189">
    <property type="term" value="P:'de novo' IMP biosynthetic process"/>
    <property type="evidence" value="ECO:0007669"/>
    <property type="project" value="UniProtKB-UniRule"/>
</dbReference>
<feature type="active site" description="Proton donor" evidence="4">
    <location>
        <position position="119"/>
    </location>
</feature>
<feature type="domain" description="Formyl transferase N-terminal" evidence="5">
    <location>
        <begin position="14"/>
        <end position="192"/>
    </location>
</feature>
<feature type="binding site" evidence="4">
    <location>
        <position position="75"/>
    </location>
    <ligand>
        <name>(6R)-10-formyltetrahydrofolate</name>
        <dbReference type="ChEBI" id="CHEBI:195366"/>
    </ligand>
</feature>
<evidence type="ECO:0000313" key="7">
    <source>
        <dbReference type="Proteomes" id="UP000275232"/>
    </source>
</evidence>
<comment type="catalytic activity">
    <reaction evidence="4">
        <text>N(1)-(5-phospho-beta-D-ribosyl)glycinamide + (6R)-10-formyltetrahydrofolate = N(2)-formyl-N(1)-(5-phospho-beta-D-ribosyl)glycinamide + (6S)-5,6,7,8-tetrahydrofolate + H(+)</text>
        <dbReference type="Rhea" id="RHEA:15053"/>
        <dbReference type="ChEBI" id="CHEBI:15378"/>
        <dbReference type="ChEBI" id="CHEBI:57453"/>
        <dbReference type="ChEBI" id="CHEBI:143788"/>
        <dbReference type="ChEBI" id="CHEBI:147286"/>
        <dbReference type="ChEBI" id="CHEBI:195366"/>
        <dbReference type="EC" id="2.1.2.2"/>
    </reaction>
</comment>
<evidence type="ECO:0000259" key="5">
    <source>
        <dbReference type="Pfam" id="PF00551"/>
    </source>
</evidence>
<dbReference type="GO" id="GO:0004644">
    <property type="term" value="F:phosphoribosylglycinamide formyltransferase activity"/>
    <property type="evidence" value="ECO:0007669"/>
    <property type="project" value="UniProtKB-UniRule"/>
</dbReference>
<dbReference type="UniPathway" id="UPA00074">
    <property type="reaction ID" value="UER00126"/>
</dbReference>
<feature type="binding site" evidence="4">
    <location>
        <position position="117"/>
    </location>
    <ligand>
        <name>(6R)-10-formyltetrahydrofolate</name>
        <dbReference type="ChEBI" id="CHEBI:195366"/>
    </ligand>
</feature>
<comment type="caution">
    <text evidence="6">The sequence shown here is derived from an EMBL/GenBank/DDBJ whole genome shotgun (WGS) entry which is preliminary data.</text>
</comment>
<reference evidence="6 7" key="1">
    <citation type="submission" date="2018-11" db="EMBL/GenBank/DDBJ databases">
        <title>Erythrobacter spongiae sp. nov., isolated from a marine sponge.</title>
        <authorList>
            <person name="Zhuang L."/>
            <person name="Luo L."/>
        </authorList>
    </citation>
    <scope>NUCLEOTIDE SEQUENCE [LARGE SCALE GENOMIC DNA]</scope>
    <source>
        <strain evidence="6 7">HN-E23</strain>
    </source>
</reference>
<comment type="similarity">
    <text evidence="4">Belongs to the GART family.</text>
</comment>
<dbReference type="HAMAP" id="MF_01930">
    <property type="entry name" value="PurN"/>
    <property type="match status" value="1"/>
</dbReference>
<dbReference type="InterPro" id="IPR058532">
    <property type="entry name" value="YjbR/MT2646/Rv2570-like"/>
</dbReference>
<comment type="caution">
    <text evidence="4">Lacks conserved residue(s) required for the propagation of feature annotation.</text>
</comment>
<dbReference type="InterPro" id="IPR036477">
    <property type="entry name" value="Formyl_transf_N_sf"/>
</dbReference>
<comment type="function">
    <text evidence="4">Catalyzes the transfer of a formyl group from 10-formyltetrahydrofolate to 5-phospho-ribosyl-glycinamide (GAR), producing 5-phospho-ribosyl-N-formylglycinamide (FGAR) and tetrahydrofolate.</text>
</comment>
<dbReference type="Gene3D" id="3.40.50.170">
    <property type="entry name" value="Formyl transferase, N-terminal domain"/>
    <property type="match status" value="1"/>
</dbReference>
<evidence type="ECO:0000256" key="1">
    <source>
        <dbReference type="ARBA" id="ARBA00005054"/>
    </source>
</evidence>
<dbReference type="OrthoDB" id="9806170at2"/>
<evidence type="ECO:0000256" key="3">
    <source>
        <dbReference type="ARBA" id="ARBA00022755"/>
    </source>
</evidence>
<evidence type="ECO:0000313" key="6">
    <source>
        <dbReference type="EMBL" id="RPF70894.1"/>
    </source>
</evidence>
<sequence length="333" mass="36433">MADTPARKASGKAKVACLLSGNGTTMSALLFQSRLPGCPYEIVLVASNNVDAPGLKIAAAEGVPTFAHSHRGMDRREHEQIMDEALRRSGARYLALCGYMRILTGEFVSGWEGRMVNTHPSLLPKYKGLDTHARAIAAGDRHGGCSVHVVTPELDGGPVLGQMPVAILPSDTAESLAARVILAEYQLYPRMLSRYVGRHRDPDWLLGRVRDLAMALPRVEERESHGAPGWRIGGSSGKYFAHFNDRHHGSDKVALLVKTSGPDELSSLVERDPETYFKPAYYGAAGWVGIILDRSGVDWDHVGNWIERSWRQVAPQRLAQGHPPSLNAIADEF</sequence>
<organism evidence="6 7">
    <name type="scientific">Aurantiacibacter spongiae</name>
    <dbReference type="NCBI Taxonomy" id="2488860"/>
    <lineage>
        <taxon>Bacteria</taxon>
        <taxon>Pseudomonadati</taxon>
        <taxon>Pseudomonadota</taxon>
        <taxon>Alphaproteobacteria</taxon>
        <taxon>Sphingomonadales</taxon>
        <taxon>Erythrobacteraceae</taxon>
        <taxon>Aurantiacibacter</taxon>
    </lineage>
</organism>
<dbReference type="AlphaFoldDB" id="A0A3N5CPI6"/>
<dbReference type="CDD" id="cd08645">
    <property type="entry name" value="FMT_core_GART"/>
    <property type="match status" value="1"/>
</dbReference>
<keyword evidence="3 4" id="KW-0658">Purine biosynthesis</keyword>
<accession>A0A3N5CPI6</accession>
<dbReference type="PANTHER" id="PTHR43369">
    <property type="entry name" value="PHOSPHORIBOSYLGLYCINAMIDE FORMYLTRANSFERASE"/>
    <property type="match status" value="1"/>
</dbReference>
<dbReference type="GO" id="GO:0005829">
    <property type="term" value="C:cytosol"/>
    <property type="evidence" value="ECO:0007669"/>
    <property type="project" value="TreeGrafter"/>
</dbReference>
<dbReference type="InterPro" id="IPR004607">
    <property type="entry name" value="GART"/>
</dbReference>
<dbReference type="SUPFAM" id="SSF142906">
    <property type="entry name" value="YjbR-like"/>
    <property type="match status" value="1"/>
</dbReference>
<dbReference type="Gene3D" id="3.90.1150.30">
    <property type="match status" value="1"/>
</dbReference>
<dbReference type="Pfam" id="PF04237">
    <property type="entry name" value="YjbR"/>
    <property type="match status" value="1"/>
</dbReference>
<keyword evidence="2 4" id="KW-0808">Transferase</keyword>